<comment type="caution">
    <text evidence="11">The sequence shown here is derived from an EMBL/GenBank/DDBJ whole genome shotgun (WGS) entry which is preliminary data.</text>
</comment>
<keyword evidence="3 9" id="KW-0031">Aminopeptidase</keyword>
<dbReference type="Pfam" id="PF02127">
    <property type="entry name" value="Peptidase_M18"/>
    <property type="match status" value="1"/>
</dbReference>
<reference evidence="11" key="2">
    <citation type="submission" date="2021-04" db="EMBL/GenBank/DDBJ databases">
        <authorList>
            <person name="Gilroy R."/>
        </authorList>
    </citation>
    <scope>NUCLEOTIDE SEQUENCE</scope>
    <source>
        <strain evidence="11">5790</strain>
    </source>
</reference>
<dbReference type="NCBIfam" id="NF002759">
    <property type="entry name" value="PRK02813.1"/>
    <property type="match status" value="1"/>
</dbReference>
<evidence type="ECO:0000256" key="4">
    <source>
        <dbReference type="ARBA" id="ARBA00022670"/>
    </source>
</evidence>
<keyword evidence="5 9" id="KW-0479">Metal-binding</keyword>
<dbReference type="GO" id="GO:0006508">
    <property type="term" value="P:proteolysis"/>
    <property type="evidence" value="ECO:0007669"/>
    <property type="project" value="UniProtKB-KW"/>
</dbReference>
<comment type="similarity">
    <text evidence="2 9">Belongs to the peptidase M18 family.</text>
</comment>
<evidence type="ECO:0000256" key="9">
    <source>
        <dbReference type="RuleBase" id="RU004386"/>
    </source>
</evidence>
<dbReference type="GO" id="GO:0005737">
    <property type="term" value="C:cytoplasm"/>
    <property type="evidence" value="ECO:0007669"/>
    <property type="project" value="UniProtKB-ARBA"/>
</dbReference>
<evidence type="ECO:0000256" key="2">
    <source>
        <dbReference type="ARBA" id="ARBA00008290"/>
    </source>
</evidence>
<name>A0A9D1PRF0_9FIRM</name>
<gene>
    <name evidence="11" type="ORF">H9900_03495</name>
</gene>
<keyword evidence="6 9" id="KW-0378">Hydrolase</keyword>
<evidence type="ECO:0000256" key="7">
    <source>
        <dbReference type="ARBA" id="ARBA00022833"/>
    </source>
</evidence>
<keyword evidence="8 9" id="KW-0482">Metalloprotease</keyword>
<dbReference type="InterPro" id="IPR023358">
    <property type="entry name" value="Peptidase_M18_dom2"/>
</dbReference>
<evidence type="ECO:0000256" key="8">
    <source>
        <dbReference type="ARBA" id="ARBA00023049"/>
    </source>
</evidence>
<accession>A0A9D1PRF0</accession>
<dbReference type="GO" id="GO:0008237">
    <property type="term" value="F:metallopeptidase activity"/>
    <property type="evidence" value="ECO:0007669"/>
    <property type="project" value="UniProtKB-KW"/>
</dbReference>
<evidence type="ECO:0000256" key="1">
    <source>
        <dbReference type="ARBA" id="ARBA00001947"/>
    </source>
</evidence>
<reference evidence="11" key="1">
    <citation type="journal article" date="2021" name="PeerJ">
        <title>Extensive microbial diversity within the chicken gut microbiome revealed by metagenomics and culture.</title>
        <authorList>
            <person name="Gilroy R."/>
            <person name="Ravi A."/>
            <person name="Getino M."/>
            <person name="Pursley I."/>
            <person name="Horton D.L."/>
            <person name="Alikhan N.F."/>
            <person name="Baker D."/>
            <person name="Gharbi K."/>
            <person name="Hall N."/>
            <person name="Watson M."/>
            <person name="Adriaenssens E.M."/>
            <person name="Foster-Nyarko E."/>
            <person name="Jarju S."/>
            <person name="Secka A."/>
            <person name="Antonio M."/>
            <person name="Oren A."/>
            <person name="Chaudhuri R.R."/>
            <person name="La Ragione R."/>
            <person name="Hildebrand F."/>
            <person name="Pallen M.J."/>
        </authorList>
    </citation>
    <scope>NUCLEOTIDE SEQUENCE</scope>
    <source>
        <strain evidence="11">5790</strain>
    </source>
</reference>
<dbReference type="GO" id="GO:0008270">
    <property type="term" value="F:zinc ion binding"/>
    <property type="evidence" value="ECO:0007669"/>
    <property type="project" value="InterPro"/>
</dbReference>
<keyword evidence="7 9" id="KW-0862">Zinc</keyword>
<dbReference type="EC" id="3.4.11.-" evidence="10"/>
<evidence type="ECO:0000256" key="10">
    <source>
        <dbReference type="RuleBase" id="RU004387"/>
    </source>
</evidence>
<dbReference type="InterPro" id="IPR001948">
    <property type="entry name" value="Peptidase_M18"/>
</dbReference>
<dbReference type="SUPFAM" id="SSF53187">
    <property type="entry name" value="Zn-dependent exopeptidases"/>
    <property type="match status" value="1"/>
</dbReference>
<evidence type="ECO:0000313" key="11">
    <source>
        <dbReference type="EMBL" id="HIV85857.1"/>
    </source>
</evidence>
<dbReference type="GO" id="GO:0004177">
    <property type="term" value="F:aminopeptidase activity"/>
    <property type="evidence" value="ECO:0007669"/>
    <property type="project" value="UniProtKB-KW"/>
</dbReference>
<protein>
    <recommendedName>
        <fullName evidence="10">M18 family aminopeptidase</fullName>
        <ecNumber evidence="10">3.4.11.-</ecNumber>
    </recommendedName>
</protein>
<sequence length="438" mass="47381">MNITDKNKIPEQFFGFVESSPVSYLAVDSIKKLLLDDGFSELCECDRWTLSGGGKYFVTRSGSSVIAFILPENAPHAFSVIASHSDSPCLKIKPSPEIDAEGHYVKLNTEKYGGMISSTWFDRPLSAAGRLITDDGGIKTINVDLKQDVCIIPSLAIHLAPREQSRSINPQKELLPLLSGSGGSITALAAKAAGVSKDSVIGSDLFLYNRDRCIRWGSGGEFFSAPRIDDLECAFSSVTALLRSKDSGCVRMCCVFDSEEVGSGTRQGAKSTFLSDVISRLGDSLGLSSEDLKRCLASSFMLSADNGHAVHPNYPEASCPTNRPYLNGGVLIKYNASQKYTTDGISEGIFKKICRDFEIPYQTYVNRSDIPGGSTLGNLLLQQVSVNMIDIGAPQLAMHSAYETAGSGDLLSLISSMQAFFGTRITMLRDGEFKIEYA</sequence>
<dbReference type="AlphaFoldDB" id="A0A9D1PRF0"/>
<evidence type="ECO:0000256" key="6">
    <source>
        <dbReference type="ARBA" id="ARBA00022801"/>
    </source>
</evidence>
<dbReference type="EMBL" id="DXIJ01000067">
    <property type="protein sequence ID" value="HIV85857.1"/>
    <property type="molecule type" value="Genomic_DNA"/>
</dbReference>
<dbReference type="Gene3D" id="3.40.630.10">
    <property type="entry name" value="Zn peptidases"/>
    <property type="match status" value="1"/>
</dbReference>
<dbReference type="SUPFAM" id="SSF101821">
    <property type="entry name" value="Aminopeptidase/glucanase lid domain"/>
    <property type="match status" value="1"/>
</dbReference>
<dbReference type="Gene3D" id="2.30.250.10">
    <property type="entry name" value="Aminopeptidase i, Domain 2"/>
    <property type="match status" value="1"/>
</dbReference>
<evidence type="ECO:0000313" key="12">
    <source>
        <dbReference type="Proteomes" id="UP000824162"/>
    </source>
</evidence>
<comment type="cofactor">
    <cofactor evidence="1 10">
        <name>Zn(2+)</name>
        <dbReference type="ChEBI" id="CHEBI:29105"/>
    </cofactor>
</comment>
<dbReference type="Proteomes" id="UP000824162">
    <property type="component" value="Unassembled WGS sequence"/>
</dbReference>
<dbReference type="PRINTS" id="PR00932">
    <property type="entry name" value="AMINO1PTASE"/>
</dbReference>
<dbReference type="PANTHER" id="PTHR28570:SF3">
    <property type="entry name" value="ASPARTYL AMINOPEPTIDASE"/>
    <property type="match status" value="1"/>
</dbReference>
<dbReference type="PANTHER" id="PTHR28570">
    <property type="entry name" value="ASPARTYL AMINOPEPTIDASE"/>
    <property type="match status" value="1"/>
</dbReference>
<evidence type="ECO:0000256" key="3">
    <source>
        <dbReference type="ARBA" id="ARBA00022438"/>
    </source>
</evidence>
<proteinExistence type="inferred from homology"/>
<evidence type="ECO:0000256" key="5">
    <source>
        <dbReference type="ARBA" id="ARBA00022723"/>
    </source>
</evidence>
<keyword evidence="4 9" id="KW-0645">Protease</keyword>
<organism evidence="11 12">
    <name type="scientific">Candidatus Monoglobus merdigallinarum</name>
    <dbReference type="NCBI Taxonomy" id="2838698"/>
    <lineage>
        <taxon>Bacteria</taxon>
        <taxon>Bacillati</taxon>
        <taxon>Bacillota</taxon>
        <taxon>Clostridia</taxon>
        <taxon>Monoglobales</taxon>
        <taxon>Monoglobaceae</taxon>
        <taxon>Monoglobus</taxon>
    </lineage>
</organism>